<dbReference type="PANTHER" id="PTHR12304">
    <property type="entry name" value="INOSINE-URIDINE PREFERRING NUCLEOSIDE HYDROLASE"/>
    <property type="match status" value="1"/>
</dbReference>
<dbReference type="InterPro" id="IPR036452">
    <property type="entry name" value="Ribo_hydro-like"/>
</dbReference>
<evidence type="ECO:0000256" key="1">
    <source>
        <dbReference type="ARBA" id="ARBA00022801"/>
    </source>
</evidence>
<dbReference type="PANTHER" id="PTHR12304:SF4">
    <property type="entry name" value="URIDINE NUCLEOSIDASE"/>
    <property type="match status" value="1"/>
</dbReference>
<comment type="caution">
    <text evidence="4">The sequence shown here is derived from an EMBL/GenBank/DDBJ whole genome shotgun (WGS) entry which is preliminary data.</text>
</comment>
<keyword evidence="1 4" id="KW-0378">Hydrolase</keyword>
<reference evidence="4" key="2">
    <citation type="submission" date="2021-04" db="EMBL/GenBank/DDBJ databases">
        <authorList>
            <person name="Gilroy R."/>
        </authorList>
    </citation>
    <scope>NUCLEOTIDE SEQUENCE</scope>
    <source>
        <strain evidence="4">CHK187-5294</strain>
    </source>
</reference>
<dbReference type="SUPFAM" id="SSF53590">
    <property type="entry name" value="Nucleoside hydrolase"/>
    <property type="match status" value="1"/>
</dbReference>
<dbReference type="Gene3D" id="3.90.245.10">
    <property type="entry name" value="Ribonucleoside hydrolase-like"/>
    <property type="match status" value="1"/>
</dbReference>
<organism evidence="4 5">
    <name type="scientific">Candidatus Borkfalkia avistercoris</name>
    <dbReference type="NCBI Taxonomy" id="2838504"/>
    <lineage>
        <taxon>Bacteria</taxon>
        <taxon>Bacillati</taxon>
        <taxon>Bacillota</taxon>
        <taxon>Clostridia</taxon>
        <taxon>Christensenellales</taxon>
        <taxon>Christensenellaceae</taxon>
        <taxon>Candidatus Borkfalkia</taxon>
    </lineage>
</organism>
<dbReference type="GO" id="GO:0008477">
    <property type="term" value="F:purine nucleosidase activity"/>
    <property type="evidence" value="ECO:0007669"/>
    <property type="project" value="TreeGrafter"/>
</dbReference>
<accession>A0A9D2CYL0</accession>
<protein>
    <submittedName>
        <fullName evidence="4">Nucleoside hydrolase</fullName>
    </submittedName>
</protein>
<dbReference type="Proteomes" id="UP000824132">
    <property type="component" value="Unassembled WGS sequence"/>
</dbReference>
<keyword evidence="2" id="KW-0326">Glycosidase</keyword>
<reference evidence="4" key="1">
    <citation type="journal article" date="2021" name="PeerJ">
        <title>Extensive microbial diversity within the chicken gut microbiome revealed by metagenomics and culture.</title>
        <authorList>
            <person name="Gilroy R."/>
            <person name="Ravi A."/>
            <person name="Getino M."/>
            <person name="Pursley I."/>
            <person name="Horton D.L."/>
            <person name="Alikhan N.F."/>
            <person name="Baker D."/>
            <person name="Gharbi K."/>
            <person name="Hall N."/>
            <person name="Watson M."/>
            <person name="Adriaenssens E.M."/>
            <person name="Foster-Nyarko E."/>
            <person name="Jarju S."/>
            <person name="Secka A."/>
            <person name="Antonio M."/>
            <person name="Oren A."/>
            <person name="Chaudhuri R.R."/>
            <person name="La Ragione R."/>
            <person name="Hildebrand F."/>
            <person name="Pallen M.J."/>
        </authorList>
    </citation>
    <scope>NUCLEOTIDE SEQUENCE</scope>
    <source>
        <strain evidence="4">CHK187-5294</strain>
    </source>
</reference>
<dbReference type="EMBL" id="DXCL01000020">
    <property type="protein sequence ID" value="HIZ03245.1"/>
    <property type="molecule type" value="Genomic_DNA"/>
</dbReference>
<evidence type="ECO:0000256" key="2">
    <source>
        <dbReference type="ARBA" id="ARBA00023295"/>
    </source>
</evidence>
<name>A0A9D2CYL0_9FIRM</name>
<feature type="domain" description="Inosine/uridine-preferring nucleoside hydrolase" evidence="3">
    <location>
        <begin position="6"/>
        <end position="259"/>
    </location>
</feature>
<dbReference type="InterPro" id="IPR023186">
    <property type="entry name" value="IUNH"/>
</dbReference>
<evidence type="ECO:0000259" key="3">
    <source>
        <dbReference type="Pfam" id="PF01156"/>
    </source>
</evidence>
<gene>
    <name evidence="4" type="ORF">H9727_03065</name>
</gene>
<dbReference type="InterPro" id="IPR001910">
    <property type="entry name" value="Inosine/uridine_hydrolase_dom"/>
</dbReference>
<evidence type="ECO:0000313" key="4">
    <source>
        <dbReference type="EMBL" id="HIZ03245.1"/>
    </source>
</evidence>
<sequence length="305" mass="33068">MERIPVIIDTDIGSDIDDTWALAAMLGDDTFDIKLVTTVWEDVQYKCALVRKLAAAAGKSVAVAAGVGTEIKCSAQAAWLGDPYPSARTDFEDAFYNAAEGEENITVVALGPMTNLARILAKYPALAKKIRIVAMIGAVRKGYINESAPGAECNVALDPAAFRAVLKSGVEITIAPLDVCRDYVINGAAYRALENSSSPLARAVLENYAIWKRDYAGGALKYPEGSSSILFDLLPVYYLRFPHFFDCERLKIDVTDDGKTPESENGFEAGCMLGFRGREMLTEYLVKTLTGGNDGKNASEKKTHQ</sequence>
<dbReference type="Pfam" id="PF01156">
    <property type="entry name" value="IU_nuc_hydro"/>
    <property type="match status" value="1"/>
</dbReference>
<dbReference type="GO" id="GO:0006152">
    <property type="term" value="P:purine nucleoside catabolic process"/>
    <property type="evidence" value="ECO:0007669"/>
    <property type="project" value="TreeGrafter"/>
</dbReference>
<dbReference type="GO" id="GO:0005829">
    <property type="term" value="C:cytosol"/>
    <property type="evidence" value="ECO:0007669"/>
    <property type="project" value="TreeGrafter"/>
</dbReference>
<proteinExistence type="predicted"/>
<dbReference type="AlphaFoldDB" id="A0A9D2CYL0"/>
<evidence type="ECO:0000313" key="5">
    <source>
        <dbReference type="Proteomes" id="UP000824132"/>
    </source>
</evidence>